<comment type="subcellular location">
    <subcellularLocation>
        <location evidence="1">Membrane</location>
        <topology evidence="1">Multi-pass membrane protein</topology>
    </subcellularLocation>
</comment>
<dbReference type="PANTHER" id="PTHR30266:SF2">
    <property type="entry name" value="LARGE-CONDUCTANCE MECHANOSENSITIVE CHANNEL"/>
    <property type="match status" value="1"/>
</dbReference>
<name>A0A0H5QEM0_9EUKA</name>
<dbReference type="InterPro" id="IPR037673">
    <property type="entry name" value="MSC/AndL"/>
</dbReference>
<proteinExistence type="predicted"/>
<sequence length="104" mass="11592">MVSLALPSQGLKDSFVTLRCPATGTLNWGAFFQAIVSFLIISVCVFVMVKMYTKASLQARRKQTLAKLPRFCTECDMEVSKRARRCPHCTSNISDGQTDAKKIK</sequence>
<dbReference type="PANTHER" id="PTHR30266">
    <property type="entry name" value="MECHANOSENSITIVE CHANNEL MSCL"/>
    <property type="match status" value="1"/>
</dbReference>
<feature type="transmembrane region" description="Helical" evidence="5">
    <location>
        <begin position="31"/>
        <end position="52"/>
    </location>
</feature>
<dbReference type="GO" id="GO:0008381">
    <property type="term" value="F:mechanosensitive monoatomic ion channel activity"/>
    <property type="evidence" value="ECO:0007669"/>
    <property type="project" value="TreeGrafter"/>
</dbReference>
<dbReference type="Gene3D" id="1.10.1200.120">
    <property type="entry name" value="Large-conductance mechanosensitive channel, MscL, domain 1"/>
    <property type="match status" value="1"/>
</dbReference>
<evidence type="ECO:0000256" key="2">
    <source>
        <dbReference type="ARBA" id="ARBA00022692"/>
    </source>
</evidence>
<dbReference type="Pfam" id="PF01741">
    <property type="entry name" value="MscL"/>
    <property type="match status" value="1"/>
</dbReference>
<keyword evidence="4 5" id="KW-0472">Membrane</keyword>
<dbReference type="AlphaFoldDB" id="A0A0H5QEM0"/>
<evidence type="ECO:0000313" key="6">
    <source>
        <dbReference type="EMBL" id="CRZ00488.1"/>
    </source>
</evidence>
<reference evidence="6" key="1">
    <citation type="submission" date="2015-04" db="EMBL/GenBank/DDBJ databases">
        <title>The genome sequence of the plant pathogenic Rhizarian Plasmodiophora brassicae reveals insights in its biotrophic life cycle and the origin of chitin synthesis.</title>
        <authorList>
            <person name="Schwelm A."/>
            <person name="Fogelqvist J."/>
            <person name="Knaust A."/>
            <person name="Julke S."/>
            <person name="Lilja T."/>
            <person name="Dhandapani V."/>
            <person name="Bonilla-Rosso G."/>
            <person name="Karlsson M."/>
            <person name="Shevchenko A."/>
            <person name="Choi S.R."/>
            <person name="Kim H.G."/>
            <person name="Park J.Y."/>
            <person name="Lim Y.P."/>
            <person name="Ludwig-Muller J."/>
            <person name="Dixelius C."/>
        </authorList>
    </citation>
    <scope>NUCLEOTIDE SEQUENCE</scope>
    <source>
        <tissue evidence="6">Potato root galls</tissue>
    </source>
</reference>
<dbReference type="InterPro" id="IPR036019">
    <property type="entry name" value="MscL_channel"/>
</dbReference>
<evidence type="ECO:0000256" key="3">
    <source>
        <dbReference type="ARBA" id="ARBA00022989"/>
    </source>
</evidence>
<protein>
    <submittedName>
        <fullName evidence="6">Uncharacterized protein</fullName>
    </submittedName>
</protein>
<keyword evidence="3 5" id="KW-1133">Transmembrane helix</keyword>
<keyword evidence="2 5" id="KW-0812">Transmembrane</keyword>
<evidence type="ECO:0000256" key="4">
    <source>
        <dbReference type="ARBA" id="ARBA00023136"/>
    </source>
</evidence>
<dbReference type="GO" id="GO:0016020">
    <property type="term" value="C:membrane"/>
    <property type="evidence" value="ECO:0007669"/>
    <property type="project" value="UniProtKB-SubCell"/>
</dbReference>
<dbReference type="SUPFAM" id="SSF81330">
    <property type="entry name" value="Gated mechanosensitive channel"/>
    <property type="match status" value="1"/>
</dbReference>
<organism evidence="6">
    <name type="scientific">Spongospora subterranea</name>
    <dbReference type="NCBI Taxonomy" id="70186"/>
    <lineage>
        <taxon>Eukaryota</taxon>
        <taxon>Sar</taxon>
        <taxon>Rhizaria</taxon>
        <taxon>Endomyxa</taxon>
        <taxon>Phytomyxea</taxon>
        <taxon>Plasmodiophorida</taxon>
        <taxon>Plasmodiophoridae</taxon>
        <taxon>Spongospora</taxon>
    </lineage>
</organism>
<evidence type="ECO:0000256" key="1">
    <source>
        <dbReference type="ARBA" id="ARBA00004141"/>
    </source>
</evidence>
<evidence type="ECO:0000256" key="5">
    <source>
        <dbReference type="SAM" id="Phobius"/>
    </source>
</evidence>
<dbReference type="EMBL" id="HACM01000046">
    <property type="protein sequence ID" value="CRZ00488.1"/>
    <property type="molecule type" value="Transcribed_RNA"/>
</dbReference>
<accession>A0A0H5QEM0</accession>